<keyword evidence="7 10" id="KW-0067">ATP-binding</keyword>
<evidence type="ECO:0000256" key="7">
    <source>
        <dbReference type="ARBA" id="ARBA00022840"/>
    </source>
</evidence>
<dbReference type="InterPro" id="IPR006001">
    <property type="entry name" value="Therm_gnt_kin"/>
</dbReference>
<dbReference type="RefSeq" id="WP_154544622.1">
    <property type="nucleotide sequence ID" value="NZ_VULO01000006.1"/>
</dbReference>
<dbReference type="AlphaFoldDB" id="A0A6N7W4K9"/>
<dbReference type="GO" id="GO:0019521">
    <property type="term" value="P:D-gluconate metabolic process"/>
    <property type="evidence" value="ECO:0007669"/>
    <property type="project" value="UniProtKB-KW"/>
</dbReference>
<dbReference type="SUPFAM" id="SSF52540">
    <property type="entry name" value="P-loop containing nucleoside triphosphate hydrolases"/>
    <property type="match status" value="1"/>
</dbReference>
<dbReference type="CDD" id="cd02021">
    <property type="entry name" value="GntK"/>
    <property type="match status" value="1"/>
</dbReference>
<dbReference type="EMBL" id="VULO01000006">
    <property type="protein sequence ID" value="MSS84351.1"/>
    <property type="molecule type" value="Genomic_DNA"/>
</dbReference>
<dbReference type="FunFam" id="3.40.50.300:FF:000522">
    <property type="entry name" value="Gluconokinase"/>
    <property type="match status" value="1"/>
</dbReference>
<dbReference type="GO" id="GO:0005524">
    <property type="term" value="F:ATP binding"/>
    <property type="evidence" value="ECO:0007669"/>
    <property type="project" value="UniProtKB-KW"/>
</dbReference>
<accession>A0A6N7W4K9</accession>
<keyword evidence="8" id="KW-0311">Gluconate utilization</keyword>
<evidence type="ECO:0000313" key="11">
    <source>
        <dbReference type="EMBL" id="MSS84351.1"/>
    </source>
</evidence>
<evidence type="ECO:0000256" key="6">
    <source>
        <dbReference type="ARBA" id="ARBA00022777"/>
    </source>
</evidence>
<comment type="catalytic activity">
    <reaction evidence="9 10">
        <text>D-gluconate + ATP = 6-phospho-D-gluconate + ADP + H(+)</text>
        <dbReference type="Rhea" id="RHEA:19433"/>
        <dbReference type="ChEBI" id="CHEBI:15378"/>
        <dbReference type="ChEBI" id="CHEBI:18391"/>
        <dbReference type="ChEBI" id="CHEBI:30616"/>
        <dbReference type="ChEBI" id="CHEBI:58759"/>
        <dbReference type="ChEBI" id="CHEBI:456216"/>
        <dbReference type="EC" id="2.7.1.12"/>
    </reaction>
</comment>
<dbReference type="Gene3D" id="3.40.50.300">
    <property type="entry name" value="P-loop containing nucleotide triphosphate hydrolases"/>
    <property type="match status" value="1"/>
</dbReference>
<protein>
    <recommendedName>
        <fullName evidence="3 10">Gluconokinase</fullName>
        <ecNumber evidence="3 10">2.7.1.12</ecNumber>
    </recommendedName>
</protein>
<evidence type="ECO:0000256" key="2">
    <source>
        <dbReference type="ARBA" id="ARBA00008420"/>
    </source>
</evidence>
<organism evidence="11 12">
    <name type="scientific">Scrofimicrobium canadense</name>
    <dbReference type="NCBI Taxonomy" id="2652290"/>
    <lineage>
        <taxon>Bacteria</taxon>
        <taxon>Bacillati</taxon>
        <taxon>Actinomycetota</taxon>
        <taxon>Actinomycetes</taxon>
        <taxon>Actinomycetales</taxon>
        <taxon>Actinomycetaceae</taxon>
        <taxon>Scrofimicrobium</taxon>
    </lineage>
</organism>
<evidence type="ECO:0000313" key="12">
    <source>
        <dbReference type="Proteomes" id="UP000470875"/>
    </source>
</evidence>
<comment type="caution">
    <text evidence="11">The sequence shown here is derived from an EMBL/GenBank/DDBJ whole genome shotgun (WGS) entry which is preliminary data.</text>
</comment>
<dbReference type="GO" id="GO:0046316">
    <property type="term" value="F:gluconokinase activity"/>
    <property type="evidence" value="ECO:0007669"/>
    <property type="project" value="UniProtKB-EC"/>
</dbReference>
<evidence type="ECO:0000256" key="9">
    <source>
        <dbReference type="ARBA" id="ARBA00048090"/>
    </source>
</evidence>
<keyword evidence="6 10" id="KW-0418">Kinase</keyword>
<name>A0A6N7W4K9_9ACTO</name>
<dbReference type="EC" id="2.7.1.12" evidence="3 10"/>
<evidence type="ECO:0000256" key="10">
    <source>
        <dbReference type="RuleBase" id="RU363066"/>
    </source>
</evidence>
<keyword evidence="5 10" id="KW-0547">Nucleotide-binding</keyword>
<reference evidence="11 12" key="1">
    <citation type="submission" date="2019-08" db="EMBL/GenBank/DDBJ databases">
        <title>In-depth cultivation of the pig gut microbiome towards novel bacterial diversity and tailored functional studies.</title>
        <authorList>
            <person name="Wylensek D."/>
            <person name="Hitch T.C.A."/>
            <person name="Clavel T."/>
        </authorList>
    </citation>
    <scope>NUCLEOTIDE SEQUENCE [LARGE SCALE GENOMIC DNA]</scope>
    <source>
        <strain evidence="11 12">WB03_NA08</strain>
    </source>
</reference>
<evidence type="ECO:0000256" key="5">
    <source>
        <dbReference type="ARBA" id="ARBA00022741"/>
    </source>
</evidence>
<keyword evidence="12" id="KW-1185">Reference proteome</keyword>
<dbReference type="PANTHER" id="PTHR43442">
    <property type="entry name" value="GLUCONOKINASE-RELATED"/>
    <property type="match status" value="1"/>
</dbReference>
<dbReference type="Pfam" id="PF13671">
    <property type="entry name" value="AAA_33"/>
    <property type="match status" value="1"/>
</dbReference>
<evidence type="ECO:0000256" key="3">
    <source>
        <dbReference type="ARBA" id="ARBA00012054"/>
    </source>
</evidence>
<keyword evidence="4 10" id="KW-0808">Transferase</keyword>
<dbReference type="NCBIfam" id="TIGR01313">
    <property type="entry name" value="therm_gnt_kin"/>
    <property type="match status" value="1"/>
</dbReference>
<evidence type="ECO:0000256" key="8">
    <source>
        <dbReference type="ARBA" id="ARBA00023064"/>
    </source>
</evidence>
<gene>
    <name evidence="11" type="ORF">FYJ24_06150</name>
</gene>
<dbReference type="InterPro" id="IPR027417">
    <property type="entry name" value="P-loop_NTPase"/>
</dbReference>
<comment type="similarity">
    <text evidence="2 10">Belongs to the gluconokinase GntK/GntV family.</text>
</comment>
<comment type="pathway">
    <text evidence="1">Carbohydrate acid metabolism.</text>
</comment>
<evidence type="ECO:0000256" key="4">
    <source>
        <dbReference type="ARBA" id="ARBA00022679"/>
    </source>
</evidence>
<proteinExistence type="inferred from homology"/>
<evidence type="ECO:0000256" key="1">
    <source>
        <dbReference type="ARBA" id="ARBA00004761"/>
    </source>
</evidence>
<dbReference type="GO" id="GO:0005737">
    <property type="term" value="C:cytoplasm"/>
    <property type="evidence" value="ECO:0007669"/>
    <property type="project" value="TreeGrafter"/>
</dbReference>
<dbReference type="PANTHER" id="PTHR43442:SF3">
    <property type="entry name" value="GLUCONOKINASE-RELATED"/>
    <property type="match status" value="1"/>
</dbReference>
<sequence length="178" mass="19652">MTTTHVVVMGVAGCGKTTVAQLLSDQMGWILIEGDDYHPQANIDKMARGIPLTDADRWPWLDTLANWMAQQEDAGKSSILTCSALKRKYRDRLRSGVPDVRFIHLDGSEELLAQRMRERTGHFMPPSLLPSQLATLERLMPDENGVVIDIDTTPEHIAAAAVQWLRGPSSTSTTRGSA</sequence>
<dbReference type="Proteomes" id="UP000470875">
    <property type="component" value="Unassembled WGS sequence"/>
</dbReference>